<name>A0ABP6UN31_9FLAO</name>
<dbReference type="EMBL" id="BAABCW010000013">
    <property type="protein sequence ID" value="GAA3513924.1"/>
    <property type="molecule type" value="Genomic_DNA"/>
</dbReference>
<accession>A0ABP6UN31</accession>
<gene>
    <name evidence="1" type="ORF">GCM10022393_29690</name>
</gene>
<dbReference type="Proteomes" id="UP001500459">
    <property type="component" value="Unassembled WGS sequence"/>
</dbReference>
<evidence type="ECO:0008006" key="3">
    <source>
        <dbReference type="Google" id="ProtNLM"/>
    </source>
</evidence>
<organism evidence="1 2">
    <name type="scientific">Aquimarina addita</name>
    <dbReference type="NCBI Taxonomy" id="870485"/>
    <lineage>
        <taxon>Bacteria</taxon>
        <taxon>Pseudomonadati</taxon>
        <taxon>Bacteroidota</taxon>
        <taxon>Flavobacteriia</taxon>
        <taxon>Flavobacteriales</taxon>
        <taxon>Flavobacteriaceae</taxon>
        <taxon>Aquimarina</taxon>
    </lineage>
</organism>
<evidence type="ECO:0000313" key="2">
    <source>
        <dbReference type="Proteomes" id="UP001500459"/>
    </source>
</evidence>
<proteinExistence type="predicted"/>
<evidence type="ECO:0000313" key="1">
    <source>
        <dbReference type="EMBL" id="GAA3513924.1"/>
    </source>
</evidence>
<comment type="caution">
    <text evidence="1">The sequence shown here is derived from an EMBL/GenBank/DDBJ whole genome shotgun (WGS) entry which is preliminary data.</text>
</comment>
<keyword evidence="2" id="KW-1185">Reference proteome</keyword>
<sequence>MYTFYSDEYQRSIYMIQLKKKFYKISSMLILFVSMISCDDSIQKEISFYHWKTNFALNEEERSILKNVNASKLYIKFFDVSWVAEDNRAYPKATIQFTETDMTGIQDIVPVIFITNNVFEKVNTPEDIKHLSSNVSEKIKRIYATHLNGQFSIKEIQFDCDWTVGTKEAYFDFINQIKASKAFMELKNPLITATIRLHQIKYKNKTGVPPVDRGVIMFYNTGTVFKLEEQNSILSVAEVEKYIDTLGEYPLVYDVAFPTFSWAVVFRNNSFLGLINDVTEKDLMQNFTSKNGFYEPNQATFLKTTFLSEGDKIRLEQPSEKDLEMLAKKVRDASSQETYKVIYYHINSELVTLLGSDSLNKIAK</sequence>
<protein>
    <recommendedName>
        <fullName evidence="3">DUF4837 family protein</fullName>
    </recommendedName>
</protein>
<reference evidence="2" key="1">
    <citation type="journal article" date="2019" name="Int. J. Syst. Evol. Microbiol.">
        <title>The Global Catalogue of Microorganisms (GCM) 10K type strain sequencing project: providing services to taxonomists for standard genome sequencing and annotation.</title>
        <authorList>
            <consortium name="The Broad Institute Genomics Platform"/>
            <consortium name="The Broad Institute Genome Sequencing Center for Infectious Disease"/>
            <person name="Wu L."/>
            <person name="Ma J."/>
        </authorList>
    </citation>
    <scope>NUCLEOTIDE SEQUENCE [LARGE SCALE GENOMIC DNA]</scope>
    <source>
        <strain evidence="2">JCM 17106</strain>
    </source>
</reference>